<dbReference type="AlphaFoldDB" id="A0A1I3GHJ9"/>
<evidence type="ECO:0000256" key="6">
    <source>
        <dbReference type="SAM" id="Phobius"/>
    </source>
</evidence>
<evidence type="ECO:0000256" key="4">
    <source>
        <dbReference type="ARBA" id="ARBA00022989"/>
    </source>
</evidence>
<dbReference type="InterPro" id="IPR037185">
    <property type="entry name" value="EmrE-like"/>
</dbReference>
<evidence type="ECO:0000313" key="9">
    <source>
        <dbReference type="Proteomes" id="UP000199110"/>
    </source>
</evidence>
<feature type="domain" description="EamA" evidence="7">
    <location>
        <begin position="18"/>
        <end position="150"/>
    </location>
</feature>
<feature type="transmembrane region" description="Helical" evidence="6">
    <location>
        <begin position="38"/>
        <end position="62"/>
    </location>
</feature>
<proteinExistence type="inferred from homology"/>
<feature type="transmembrane region" description="Helical" evidence="6">
    <location>
        <begin position="224"/>
        <end position="243"/>
    </location>
</feature>
<protein>
    <submittedName>
        <fullName evidence="8">EamA domain-containing membrane protein RarD</fullName>
    </submittedName>
</protein>
<evidence type="ECO:0000256" key="1">
    <source>
        <dbReference type="ARBA" id="ARBA00004141"/>
    </source>
</evidence>
<dbReference type="EMBL" id="FORA01000001">
    <property type="protein sequence ID" value="SFI22946.1"/>
    <property type="molecule type" value="Genomic_DNA"/>
</dbReference>
<gene>
    <name evidence="8" type="ORF">SAMN04488095_0199</name>
</gene>
<comment type="similarity">
    <text evidence="2">Belongs to the drug/metabolite transporter (DMT) superfamily. 10 TMS drug/metabolite exporter (DME) (TC 2.A.7.3) family.</text>
</comment>
<evidence type="ECO:0000259" key="7">
    <source>
        <dbReference type="Pfam" id="PF00892"/>
    </source>
</evidence>
<evidence type="ECO:0000313" key="8">
    <source>
        <dbReference type="EMBL" id="SFI22946.1"/>
    </source>
</evidence>
<reference evidence="8 9" key="1">
    <citation type="submission" date="2016-10" db="EMBL/GenBank/DDBJ databases">
        <authorList>
            <person name="de Groot N.N."/>
        </authorList>
    </citation>
    <scope>NUCLEOTIDE SEQUENCE [LARGE SCALE GENOMIC DNA]</scope>
    <source>
        <strain evidence="8 9">DSM 19073</strain>
    </source>
</reference>
<dbReference type="Pfam" id="PF00892">
    <property type="entry name" value="EamA"/>
    <property type="match status" value="2"/>
</dbReference>
<dbReference type="PANTHER" id="PTHR22911:SF6">
    <property type="entry name" value="SOLUTE CARRIER FAMILY 35 MEMBER G1"/>
    <property type="match status" value="1"/>
</dbReference>
<organism evidence="8 9">
    <name type="scientific">Jannaschia pohangensis</name>
    <dbReference type="NCBI Taxonomy" id="390807"/>
    <lineage>
        <taxon>Bacteria</taxon>
        <taxon>Pseudomonadati</taxon>
        <taxon>Pseudomonadota</taxon>
        <taxon>Alphaproteobacteria</taxon>
        <taxon>Rhodobacterales</taxon>
        <taxon>Roseobacteraceae</taxon>
        <taxon>Jannaschia</taxon>
    </lineage>
</organism>
<keyword evidence="4 6" id="KW-1133">Transmembrane helix</keyword>
<evidence type="ECO:0000256" key="2">
    <source>
        <dbReference type="ARBA" id="ARBA00009853"/>
    </source>
</evidence>
<evidence type="ECO:0000256" key="5">
    <source>
        <dbReference type="ARBA" id="ARBA00023136"/>
    </source>
</evidence>
<dbReference type="SUPFAM" id="SSF103481">
    <property type="entry name" value="Multidrug resistance efflux transporter EmrE"/>
    <property type="match status" value="2"/>
</dbReference>
<feature type="transmembrane region" description="Helical" evidence="6">
    <location>
        <begin position="83"/>
        <end position="103"/>
    </location>
</feature>
<feature type="transmembrane region" description="Helical" evidence="6">
    <location>
        <begin position="161"/>
        <end position="177"/>
    </location>
</feature>
<dbReference type="Proteomes" id="UP000199110">
    <property type="component" value="Unassembled WGS sequence"/>
</dbReference>
<keyword evidence="9" id="KW-1185">Reference proteome</keyword>
<dbReference type="GO" id="GO:0016020">
    <property type="term" value="C:membrane"/>
    <property type="evidence" value="ECO:0007669"/>
    <property type="project" value="UniProtKB-SubCell"/>
</dbReference>
<keyword evidence="3 6" id="KW-0812">Transmembrane</keyword>
<evidence type="ECO:0000256" key="3">
    <source>
        <dbReference type="ARBA" id="ARBA00022692"/>
    </source>
</evidence>
<comment type="subcellular location">
    <subcellularLocation>
        <location evidence="1">Membrane</location>
        <topology evidence="1">Multi-pass membrane protein</topology>
    </subcellularLocation>
</comment>
<dbReference type="PANTHER" id="PTHR22911">
    <property type="entry name" value="ACYL-MALONYL CONDENSING ENZYME-RELATED"/>
    <property type="match status" value="1"/>
</dbReference>
<feature type="transmembrane region" description="Helical" evidence="6">
    <location>
        <begin position="189"/>
        <end position="209"/>
    </location>
</feature>
<feature type="transmembrane region" description="Helical" evidence="6">
    <location>
        <begin position="279"/>
        <end position="296"/>
    </location>
</feature>
<dbReference type="RefSeq" id="WP_092776113.1">
    <property type="nucleotide sequence ID" value="NZ_FORA01000001.1"/>
</dbReference>
<accession>A0A1I3GHJ9</accession>
<feature type="transmembrane region" description="Helical" evidence="6">
    <location>
        <begin position="12"/>
        <end position="32"/>
    </location>
</feature>
<dbReference type="InterPro" id="IPR000620">
    <property type="entry name" value="EamA_dom"/>
</dbReference>
<dbReference type="STRING" id="390807.SAMN04488095_0199"/>
<feature type="transmembrane region" description="Helical" evidence="6">
    <location>
        <begin position="109"/>
        <end position="127"/>
    </location>
</feature>
<dbReference type="OrthoDB" id="9815809at2"/>
<feature type="domain" description="EamA" evidence="7">
    <location>
        <begin position="160"/>
        <end position="289"/>
    </location>
</feature>
<name>A0A1I3GHJ9_9RHOB</name>
<sequence>MTATPSAARVSIDRPVLGLALMIGFCVLAPLSDGTAKYLAQIGFSVLQLVFIRFLFQAVVLAPMVVASGRSWRMSRLGWQLTILRTLLQIAGIWLMVTGLTYLPLADAIAIAFVMPFILLLLGHFVLGETVGLRRLTACGVGFVGTLMVMQPSFAAVGWPVLYPLSVAFVFAGFMLVTRRIAHEADPLAMQATSGAMAVGLLGLAYVVLSKDAAMVLLTPGENWPILVLMGALGTLSHLLMTWSLRYAPASTLAPIQYLEIPVAAVIGLALFGDLPNPLALAGIAVTIGTGLYILWRERVDA</sequence>
<keyword evidence="5 6" id="KW-0472">Membrane</keyword>